<organism evidence="1 2">
    <name type="scientific">Mycena alexandri</name>
    <dbReference type="NCBI Taxonomy" id="1745969"/>
    <lineage>
        <taxon>Eukaryota</taxon>
        <taxon>Fungi</taxon>
        <taxon>Dikarya</taxon>
        <taxon>Basidiomycota</taxon>
        <taxon>Agaricomycotina</taxon>
        <taxon>Agaricomycetes</taxon>
        <taxon>Agaricomycetidae</taxon>
        <taxon>Agaricales</taxon>
        <taxon>Marasmiineae</taxon>
        <taxon>Mycenaceae</taxon>
        <taxon>Mycena</taxon>
    </lineage>
</organism>
<protein>
    <submittedName>
        <fullName evidence="1">Uncharacterized protein</fullName>
    </submittedName>
</protein>
<comment type="caution">
    <text evidence="1">The sequence shown here is derived from an EMBL/GenBank/DDBJ whole genome shotgun (WGS) entry which is preliminary data.</text>
</comment>
<gene>
    <name evidence="1" type="ORF">C8F04DRAFT_1137132</name>
</gene>
<feature type="non-terminal residue" evidence="1">
    <location>
        <position position="65"/>
    </location>
</feature>
<keyword evidence="2" id="KW-1185">Reference proteome</keyword>
<dbReference type="Proteomes" id="UP001218188">
    <property type="component" value="Unassembled WGS sequence"/>
</dbReference>
<dbReference type="AlphaFoldDB" id="A0AAD6S7T2"/>
<sequence>MDGHKALISPLRRLPLDTIQEMFLARIPTPRNSVMSASEAPVRAYLRLVEGHRTLYTPPLVAISY</sequence>
<dbReference type="EMBL" id="JARJCM010000204">
    <property type="protein sequence ID" value="KAJ7022723.1"/>
    <property type="molecule type" value="Genomic_DNA"/>
</dbReference>
<accession>A0AAD6S7T2</accession>
<evidence type="ECO:0000313" key="2">
    <source>
        <dbReference type="Proteomes" id="UP001218188"/>
    </source>
</evidence>
<evidence type="ECO:0000313" key="1">
    <source>
        <dbReference type="EMBL" id="KAJ7022723.1"/>
    </source>
</evidence>
<proteinExistence type="predicted"/>
<name>A0AAD6S7T2_9AGAR</name>
<reference evidence="1" key="1">
    <citation type="submission" date="2023-03" db="EMBL/GenBank/DDBJ databases">
        <title>Massive genome expansion in bonnet fungi (Mycena s.s.) driven by repeated elements and novel gene families across ecological guilds.</title>
        <authorList>
            <consortium name="Lawrence Berkeley National Laboratory"/>
            <person name="Harder C.B."/>
            <person name="Miyauchi S."/>
            <person name="Viragh M."/>
            <person name="Kuo A."/>
            <person name="Thoen E."/>
            <person name="Andreopoulos B."/>
            <person name="Lu D."/>
            <person name="Skrede I."/>
            <person name="Drula E."/>
            <person name="Henrissat B."/>
            <person name="Morin E."/>
            <person name="Kohler A."/>
            <person name="Barry K."/>
            <person name="LaButti K."/>
            <person name="Morin E."/>
            <person name="Salamov A."/>
            <person name="Lipzen A."/>
            <person name="Mereny Z."/>
            <person name="Hegedus B."/>
            <person name="Baldrian P."/>
            <person name="Stursova M."/>
            <person name="Weitz H."/>
            <person name="Taylor A."/>
            <person name="Grigoriev I.V."/>
            <person name="Nagy L.G."/>
            <person name="Martin F."/>
            <person name="Kauserud H."/>
        </authorList>
    </citation>
    <scope>NUCLEOTIDE SEQUENCE</scope>
    <source>
        <strain evidence="1">CBHHK200</strain>
    </source>
</reference>